<keyword evidence="1" id="KW-1133">Transmembrane helix</keyword>
<keyword evidence="4" id="KW-1185">Reference proteome</keyword>
<keyword evidence="1" id="KW-0472">Membrane</keyword>
<comment type="caution">
    <text evidence="3">The sequence shown here is derived from an EMBL/GenBank/DDBJ whole genome shotgun (WGS) entry which is preliminary data.</text>
</comment>
<evidence type="ECO:0000313" key="5">
    <source>
        <dbReference type="Proteomes" id="UP000704529"/>
    </source>
</evidence>
<keyword evidence="1" id="KW-0812">Transmembrane</keyword>
<dbReference type="Proteomes" id="UP000584663">
    <property type="component" value="Unassembled WGS sequence"/>
</dbReference>
<evidence type="ECO:0000313" key="2">
    <source>
        <dbReference type="EMBL" id="MBB4609942.1"/>
    </source>
</evidence>
<dbReference type="EMBL" id="JAFHKU010000127">
    <property type="protein sequence ID" value="MBN3558432.1"/>
    <property type="molecule type" value="Genomic_DNA"/>
</dbReference>
<feature type="transmembrane region" description="Helical" evidence="1">
    <location>
        <begin position="30"/>
        <end position="48"/>
    </location>
</feature>
<feature type="transmembrane region" description="Helical" evidence="1">
    <location>
        <begin position="6"/>
        <end position="23"/>
    </location>
</feature>
<protein>
    <submittedName>
        <fullName evidence="3">Uncharacterized protein</fullName>
    </submittedName>
</protein>
<evidence type="ECO:0000313" key="4">
    <source>
        <dbReference type="Proteomes" id="UP000584663"/>
    </source>
</evidence>
<reference evidence="2 4" key="1">
    <citation type="submission" date="2020-08" db="EMBL/GenBank/DDBJ databases">
        <title>Genomic Encyclopedia of Type Strains, Phase IV (KMG-IV): sequencing the most valuable type-strain genomes for metagenomic binning, comparative biology and taxonomic classification.</title>
        <authorList>
            <person name="Goeker M."/>
        </authorList>
    </citation>
    <scope>NUCLEOTIDE SEQUENCE [LARGE SCALE GENOMIC DNA]</scope>
    <source>
        <strain evidence="2 4">DSM 14562</strain>
    </source>
</reference>
<proteinExistence type="predicted"/>
<dbReference type="EMBL" id="JACHNX010000007">
    <property type="protein sequence ID" value="MBB4609942.1"/>
    <property type="molecule type" value="Genomic_DNA"/>
</dbReference>
<evidence type="ECO:0000256" key="1">
    <source>
        <dbReference type="SAM" id="Phobius"/>
    </source>
</evidence>
<sequence length="91" mass="9905">MTNLAIGAAMVSPVIGFLLALIQRPTVRRVGLIMVILAPLLAFTLFLASARPGPLGYFAWWLTGLVMLAPFFAVWTTLTLIGFSAGRWSLR</sequence>
<evidence type="ECO:0000313" key="3">
    <source>
        <dbReference type="EMBL" id="MBN3558432.1"/>
    </source>
</evidence>
<name>A0AA41DEL7_9SPHN</name>
<feature type="transmembrane region" description="Helical" evidence="1">
    <location>
        <begin position="60"/>
        <end position="83"/>
    </location>
</feature>
<organism evidence="3 5">
    <name type="scientific">Sphingomonas yabuuchiae</name>
    <dbReference type="NCBI Taxonomy" id="172044"/>
    <lineage>
        <taxon>Bacteria</taxon>
        <taxon>Pseudomonadati</taxon>
        <taxon>Pseudomonadota</taxon>
        <taxon>Alphaproteobacteria</taxon>
        <taxon>Sphingomonadales</taxon>
        <taxon>Sphingomonadaceae</taxon>
        <taxon>Sphingomonas</taxon>
    </lineage>
</organism>
<dbReference type="RefSeq" id="WP_184105772.1">
    <property type="nucleotide sequence ID" value="NZ_JACHNX010000007.1"/>
</dbReference>
<accession>A0AA41DEL7</accession>
<gene>
    <name evidence="2" type="ORF">GGQ89_002167</name>
    <name evidence="3" type="ORF">JYA60_09345</name>
</gene>
<dbReference type="Proteomes" id="UP000704529">
    <property type="component" value="Unassembled WGS sequence"/>
</dbReference>
<dbReference type="AlphaFoldDB" id="A0AA41DEL7"/>
<reference evidence="3" key="2">
    <citation type="submission" date="2021-01" db="EMBL/GenBank/DDBJ databases">
        <title>Genome Sequencing of Type Strains.</title>
        <authorList>
            <person name="Lemaire J.F."/>
            <person name="Inderbitzin P."/>
            <person name="Collins S.B."/>
            <person name="Wespe N."/>
            <person name="Knight-Connoni V."/>
        </authorList>
    </citation>
    <scope>NUCLEOTIDE SEQUENCE</scope>
    <source>
        <strain evidence="3">DSM 14562</strain>
    </source>
</reference>